<dbReference type="AlphaFoldDB" id="A0A3R8QQI3"/>
<keyword evidence="2" id="KW-1185">Reference proteome</keyword>
<protein>
    <submittedName>
        <fullName evidence="1">Uncharacterized protein</fullName>
    </submittedName>
</protein>
<evidence type="ECO:0000313" key="2">
    <source>
        <dbReference type="Proteomes" id="UP000283633"/>
    </source>
</evidence>
<dbReference type="RefSeq" id="WP_125072650.1">
    <property type="nucleotide sequence ID" value="NZ_QWZQ01000030.1"/>
</dbReference>
<dbReference type="Proteomes" id="UP000283633">
    <property type="component" value="Unassembled WGS sequence"/>
</dbReference>
<dbReference type="OrthoDB" id="2284062at2"/>
<dbReference type="EMBL" id="QWZQ01000030">
    <property type="protein sequence ID" value="RRK10065.1"/>
    <property type="molecule type" value="Genomic_DNA"/>
</dbReference>
<accession>A0A3R8QQI3</accession>
<reference evidence="1 2" key="1">
    <citation type="submission" date="2018-08" db="EMBL/GenBank/DDBJ databases">
        <title>Genome Lactobacillus garii FI11369.</title>
        <authorList>
            <person name="Diaz M."/>
            <person name="Narbad A."/>
        </authorList>
    </citation>
    <scope>NUCLEOTIDE SEQUENCE [LARGE SCALE GENOMIC DNA]</scope>
    <source>
        <strain evidence="1 2">FI11369</strain>
    </source>
</reference>
<name>A0A3R8QQI3_9LACO</name>
<proteinExistence type="predicted"/>
<sequence>MLQYAVQLAGRDFDPQGVWKTDPTTAVKVLQNSADYDLLVWDPVDDFCEIYPQQTLAALEARLAHTAYSRLLDQMARVAERRQLPVSDQLRSRWYLVGDLAALEHQPLLNVAAALLSLTVQANRLQGYEDDTKLRLRGLADQARCWLMTAGVTPHQLVATSEPLANLLNYLLAQTGQLDTCHAGGASRAWCLANDAAVLSQSEVRVTQLQTRSAWTLIRVAALERANG</sequence>
<organism evidence="1 2">
    <name type="scientific">Lactiplantibacillus garii</name>
    <dbReference type="NCBI Taxonomy" id="2306423"/>
    <lineage>
        <taxon>Bacteria</taxon>
        <taxon>Bacillati</taxon>
        <taxon>Bacillota</taxon>
        <taxon>Bacilli</taxon>
        <taxon>Lactobacillales</taxon>
        <taxon>Lactobacillaceae</taxon>
        <taxon>Lactiplantibacillus</taxon>
    </lineage>
</organism>
<gene>
    <name evidence="1" type="ORF">D1831_09250</name>
</gene>
<evidence type="ECO:0000313" key="1">
    <source>
        <dbReference type="EMBL" id="RRK10065.1"/>
    </source>
</evidence>
<comment type="caution">
    <text evidence="1">The sequence shown here is derived from an EMBL/GenBank/DDBJ whole genome shotgun (WGS) entry which is preliminary data.</text>
</comment>